<feature type="region of interest" description="Disordered" evidence="1">
    <location>
        <begin position="206"/>
        <end position="226"/>
    </location>
</feature>
<accession>A0A554WTL6</accession>
<keyword evidence="3" id="KW-1185">Reference proteome</keyword>
<protein>
    <submittedName>
        <fullName evidence="2">Uncharacterized protein</fullName>
    </submittedName>
</protein>
<dbReference type="Proteomes" id="UP000320225">
    <property type="component" value="Unassembled WGS sequence"/>
</dbReference>
<gene>
    <name evidence="2" type="ORF">Tsedi_00619</name>
</gene>
<dbReference type="EMBL" id="VJND01000002">
    <property type="protein sequence ID" value="TSE26909.1"/>
    <property type="molecule type" value="Genomic_DNA"/>
</dbReference>
<evidence type="ECO:0000256" key="1">
    <source>
        <dbReference type="SAM" id="MobiDB-lite"/>
    </source>
</evidence>
<reference evidence="2 3" key="1">
    <citation type="submission" date="2019-07" db="EMBL/GenBank/DDBJ databases">
        <title>Tepidimonas sediminis YIM 72259 draft genome.</title>
        <authorList>
            <person name="Da Costa M.S."/>
            <person name="Froufe H.J.C."/>
            <person name="Egas C."/>
            <person name="Albuquerque L."/>
        </authorList>
    </citation>
    <scope>NUCLEOTIDE SEQUENCE [LARGE SCALE GENOMIC DNA]</scope>
    <source>
        <strain evidence="2 3">YIM 72259</strain>
    </source>
</reference>
<dbReference type="OrthoDB" id="9157610at2"/>
<evidence type="ECO:0000313" key="3">
    <source>
        <dbReference type="Proteomes" id="UP000320225"/>
    </source>
</evidence>
<sequence>MGARETFLDLAARGIRLLALARGADSNSGPCRAKGTSAAPVPAEGAVDPGAPSCRTCAACAHRTRAGTCARPAEAGLADHFAIRWPPAEHAAQCPAFERQQPVLDPGAQPHPFGRERRAWTPASEPELRRMAAMFERAVALGFSSEEADCAADVAHWAARLGDLRPCLACAHLRAGVSSRWWCAAQRLPLPQQLVTQPHRCPAFSDLEAQQPLPDDDLGDLAPGLP</sequence>
<proteinExistence type="predicted"/>
<organism evidence="2 3">
    <name type="scientific">Tepidimonas sediminis</name>
    <dbReference type="NCBI Taxonomy" id="2588941"/>
    <lineage>
        <taxon>Bacteria</taxon>
        <taxon>Pseudomonadati</taxon>
        <taxon>Pseudomonadota</taxon>
        <taxon>Betaproteobacteria</taxon>
        <taxon>Burkholderiales</taxon>
        <taxon>Tepidimonas</taxon>
    </lineage>
</organism>
<comment type="caution">
    <text evidence="2">The sequence shown here is derived from an EMBL/GenBank/DDBJ whole genome shotgun (WGS) entry which is preliminary data.</text>
</comment>
<feature type="region of interest" description="Disordered" evidence="1">
    <location>
        <begin position="25"/>
        <end position="46"/>
    </location>
</feature>
<dbReference type="RefSeq" id="WP_143893509.1">
    <property type="nucleotide sequence ID" value="NZ_VJND01000002.1"/>
</dbReference>
<name>A0A554WTL6_9BURK</name>
<dbReference type="AlphaFoldDB" id="A0A554WTL6"/>
<evidence type="ECO:0000313" key="2">
    <source>
        <dbReference type="EMBL" id="TSE26909.1"/>
    </source>
</evidence>